<keyword evidence="2" id="KW-1185">Reference proteome</keyword>
<proteinExistence type="predicted"/>
<name>A0AAN8YH20_SOLBU</name>
<gene>
    <name evidence="1" type="ORF">RDI58_010747</name>
</gene>
<organism evidence="1 2">
    <name type="scientific">Solanum bulbocastanum</name>
    <name type="common">Wild potato</name>
    <dbReference type="NCBI Taxonomy" id="147425"/>
    <lineage>
        <taxon>Eukaryota</taxon>
        <taxon>Viridiplantae</taxon>
        <taxon>Streptophyta</taxon>
        <taxon>Embryophyta</taxon>
        <taxon>Tracheophyta</taxon>
        <taxon>Spermatophyta</taxon>
        <taxon>Magnoliopsida</taxon>
        <taxon>eudicotyledons</taxon>
        <taxon>Gunneridae</taxon>
        <taxon>Pentapetalae</taxon>
        <taxon>asterids</taxon>
        <taxon>lamiids</taxon>
        <taxon>Solanales</taxon>
        <taxon>Solanaceae</taxon>
        <taxon>Solanoideae</taxon>
        <taxon>Solaneae</taxon>
        <taxon>Solanum</taxon>
    </lineage>
</organism>
<accession>A0AAN8YH20</accession>
<comment type="caution">
    <text evidence="1">The sequence shown here is derived from an EMBL/GenBank/DDBJ whole genome shotgun (WGS) entry which is preliminary data.</text>
</comment>
<evidence type="ECO:0000313" key="2">
    <source>
        <dbReference type="Proteomes" id="UP001371456"/>
    </source>
</evidence>
<reference evidence="1 2" key="1">
    <citation type="submission" date="2024-02" db="EMBL/GenBank/DDBJ databases">
        <title>de novo genome assembly of Solanum bulbocastanum strain 11H21.</title>
        <authorList>
            <person name="Hosaka A.J."/>
        </authorList>
    </citation>
    <scope>NUCLEOTIDE SEQUENCE [LARGE SCALE GENOMIC DNA]</scope>
    <source>
        <tissue evidence="1">Young leaves</tissue>
    </source>
</reference>
<protein>
    <submittedName>
        <fullName evidence="1">Uncharacterized protein</fullName>
    </submittedName>
</protein>
<evidence type="ECO:0000313" key="1">
    <source>
        <dbReference type="EMBL" id="KAK6791666.1"/>
    </source>
</evidence>
<dbReference type="EMBL" id="JBANQN010000004">
    <property type="protein sequence ID" value="KAK6791666.1"/>
    <property type="molecule type" value="Genomic_DNA"/>
</dbReference>
<dbReference type="Proteomes" id="UP001371456">
    <property type="component" value="Unassembled WGS sequence"/>
</dbReference>
<sequence length="9" mass="1152">MYQKSSFVY</sequence>